<dbReference type="RefSeq" id="WP_172515572.1">
    <property type="nucleotide sequence ID" value="NZ_AP022869.1"/>
</dbReference>
<dbReference type="Gene3D" id="3.10.180.10">
    <property type="entry name" value="2,3-Dihydroxybiphenyl 1,2-Dioxygenase, domain 1"/>
    <property type="match status" value="1"/>
</dbReference>
<dbReference type="InterPro" id="IPR004360">
    <property type="entry name" value="Glyas_Fos-R_dOase_dom"/>
</dbReference>
<protein>
    <submittedName>
        <fullName evidence="2">Ring-cleaving dioxygenase</fullName>
    </submittedName>
</protein>
<dbReference type="CDD" id="cd07253">
    <property type="entry name" value="GLOD5"/>
    <property type="match status" value="1"/>
</dbReference>
<dbReference type="InterPro" id="IPR050383">
    <property type="entry name" value="GlyoxalaseI/FosfomycinResist"/>
</dbReference>
<gene>
    <name evidence="2" type="ORF">HMEPL2_35290</name>
</gene>
<dbReference type="GO" id="GO:0051213">
    <property type="term" value="F:dioxygenase activity"/>
    <property type="evidence" value="ECO:0007669"/>
    <property type="project" value="UniProtKB-KW"/>
</dbReference>
<evidence type="ECO:0000313" key="2">
    <source>
        <dbReference type="EMBL" id="BCB73178.1"/>
    </source>
</evidence>
<dbReference type="Pfam" id="PF00903">
    <property type="entry name" value="Glyoxalase"/>
    <property type="match status" value="1"/>
</dbReference>
<organism evidence="2 3">
    <name type="scientific">Vreelandella aquamarina</name>
    <dbReference type="NCBI Taxonomy" id="77097"/>
    <lineage>
        <taxon>Bacteria</taxon>
        <taxon>Pseudomonadati</taxon>
        <taxon>Pseudomonadota</taxon>
        <taxon>Gammaproteobacteria</taxon>
        <taxon>Oceanospirillales</taxon>
        <taxon>Halomonadaceae</taxon>
        <taxon>Vreelandella</taxon>
    </lineage>
</organism>
<keyword evidence="2" id="KW-0223">Dioxygenase</keyword>
<dbReference type="InterPro" id="IPR029068">
    <property type="entry name" value="Glyas_Bleomycin-R_OHBP_Dase"/>
</dbReference>
<dbReference type="AlphaFoldDB" id="A0A6F8XH97"/>
<name>A0A6F8XH97_9GAMM</name>
<sequence length="128" mass="14257">MILRLDHFVLTVRSIEDTVHFYTDVLGMEQEIFGEGRVALKFGAQKINLHQSGKEFEPKARTPTPGSADVCFITDLPIHEACDRVSEKKVQIVEGIVSRTGAVGPIQSFYFRDPDQNLIEVSSYGTAT</sequence>
<accession>A0A6F8XH97</accession>
<feature type="domain" description="VOC" evidence="1">
    <location>
        <begin position="4"/>
        <end position="124"/>
    </location>
</feature>
<dbReference type="EMBL" id="AP022869">
    <property type="protein sequence ID" value="BCB73178.1"/>
    <property type="molecule type" value="Genomic_DNA"/>
</dbReference>
<keyword evidence="3" id="KW-1185">Reference proteome</keyword>
<keyword evidence="2" id="KW-0560">Oxidoreductase</keyword>
<dbReference type="PROSITE" id="PS51819">
    <property type="entry name" value="VOC"/>
    <property type="match status" value="1"/>
</dbReference>
<evidence type="ECO:0000313" key="3">
    <source>
        <dbReference type="Proteomes" id="UP000501053"/>
    </source>
</evidence>
<dbReference type="Proteomes" id="UP000501053">
    <property type="component" value="Chromosome"/>
</dbReference>
<reference evidence="2 3" key="1">
    <citation type="submission" date="2020-03" db="EMBL/GenBank/DDBJ databases">
        <title>Complete Genome Sequence of Halomonas meridiana strain Eplume2, isolated from hydrothermal-plume in the north east Pacific Ocean.</title>
        <authorList>
            <person name="Kurihara Y."/>
            <person name="Kawai S."/>
            <person name="Sakai A."/>
            <person name="Galipon J."/>
            <person name="Arakawa K."/>
        </authorList>
    </citation>
    <scope>NUCLEOTIDE SEQUENCE [LARGE SCALE GENOMIC DNA]</scope>
    <source>
        <strain evidence="2 3">Eplume2</strain>
    </source>
</reference>
<proteinExistence type="predicted"/>
<dbReference type="SUPFAM" id="SSF54593">
    <property type="entry name" value="Glyoxalase/Bleomycin resistance protein/Dihydroxybiphenyl dioxygenase"/>
    <property type="match status" value="1"/>
</dbReference>
<dbReference type="PANTHER" id="PTHR21366">
    <property type="entry name" value="GLYOXALASE FAMILY PROTEIN"/>
    <property type="match status" value="1"/>
</dbReference>
<dbReference type="PANTHER" id="PTHR21366:SF14">
    <property type="entry name" value="GLYOXALASE DOMAIN-CONTAINING PROTEIN 5"/>
    <property type="match status" value="1"/>
</dbReference>
<evidence type="ECO:0000259" key="1">
    <source>
        <dbReference type="PROSITE" id="PS51819"/>
    </source>
</evidence>
<dbReference type="InterPro" id="IPR037523">
    <property type="entry name" value="VOC_core"/>
</dbReference>